<dbReference type="GO" id="GO:0015344">
    <property type="term" value="F:siderophore uptake transmembrane transporter activity"/>
    <property type="evidence" value="ECO:0007669"/>
    <property type="project" value="TreeGrafter"/>
</dbReference>
<dbReference type="Pfam" id="PF07715">
    <property type="entry name" value="Plug"/>
    <property type="match status" value="1"/>
</dbReference>
<evidence type="ECO:0000259" key="10">
    <source>
        <dbReference type="Pfam" id="PF07715"/>
    </source>
</evidence>
<dbReference type="PANTHER" id="PTHR30069:SF29">
    <property type="entry name" value="HEMOGLOBIN AND HEMOGLOBIN-HAPTOGLOBIN-BINDING PROTEIN 1-RELATED"/>
    <property type="match status" value="1"/>
</dbReference>
<evidence type="ECO:0000256" key="8">
    <source>
        <dbReference type="PROSITE-ProRule" id="PRU01360"/>
    </source>
</evidence>
<dbReference type="InterPro" id="IPR023996">
    <property type="entry name" value="TonB-dep_OMP_SusC/RagA"/>
</dbReference>
<dbReference type="EMBL" id="FNBN01000005">
    <property type="protein sequence ID" value="SDG55651.1"/>
    <property type="molecule type" value="Genomic_DNA"/>
</dbReference>
<dbReference type="Gene3D" id="2.170.130.10">
    <property type="entry name" value="TonB-dependent receptor, plug domain"/>
    <property type="match status" value="1"/>
</dbReference>
<comment type="subcellular location">
    <subcellularLocation>
        <location evidence="1 8">Cell outer membrane</location>
        <topology evidence="1 8">Multi-pass membrane protein</topology>
    </subcellularLocation>
</comment>
<dbReference type="Pfam" id="PF13715">
    <property type="entry name" value="CarbopepD_reg_2"/>
    <property type="match status" value="1"/>
</dbReference>
<evidence type="ECO:0000313" key="11">
    <source>
        <dbReference type="EMBL" id="SDG55651.1"/>
    </source>
</evidence>
<dbReference type="InterPro" id="IPR037066">
    <property type="entry name" value="Plug_dom_sf"/>
</dbReference>
<keyword evidence="7 8" id="KW-0998">Cell outer membrane</keyword>
<evidence type="ECO:0000256" key="9">
    <source>
        <dbReference type="SAM" id="SignalP"/>
    </source>
</evidence>
<dbReference type="InterPro" id="IPR012910">
    <property type="entry name" value="Plug_dom"/>
</dbReference>
<dbReference type="PANTHER" id="PTHR30069">
    <property type="entry name" value="TONB-DEPENDENT OUTER MEMBRANE RECEPTOR"/>
    <property type="match status" value="1"/>
</dbReference>
<dbReference type="Gene3D" id="2.40.170.20">
    <property type="entry name" value="TonB-dependent receptor, beta-barrel domain"/>
    <property type="match status" value="1"/>
</dbReference>
<dbReference type="SUPFAM" id="SSF49464">
    <property type="entry name" value="Carboxypeptidase regulatory domain-like"/>
    <property type="match status" value="1"/>
</dbReference>
<comment type="similarity">
    <text evidence="8">Belongs to the TonB-dependent receptor family.</text>
</comment>
<keyword evidence="3 8" id="KW-1134">Transmembrane beta strand</keyword>
<gene>
    <name evidence="11" type="ORF">SAMN04488121_1053</name>
</gene>
<evidence type="ECO:0000256" key="5">
    <source>
        <dbReference type="ARBA" id="ARBA00022729"/>
    </source>
</evidence>
<feature type="signal peptide" evidence="9">
    <location>
        <begin position="1"/>
        <end position="21"/>
    </location>
</feature>
<dbReference type="InterPro" id="IPR008969">
    <property type="entry name" value="CarboxyPept-like_regulatory"/>
</dbReference>
<evidence type="ECO:0000313" key="12">
    <source>
        <dbReference type="Proteomes" id="UP000199045"/>
    </source>
</evidence>
<dbReference type="InterPro" id="IPR039426">
    <property type="entry name" value="TonB-dep_rcpt-like"/>
</dbReference>
<evidence type="ECO:0000256" key="1">
    <source>
        <dbReference type="ARBA" id="ARBA00004571"/>
    </source>
</evidence>
<dbReference type="AlphaFoldDB" id="A0A1G7V813"/>
<sequence length="1063" mass="116529">MKKRALLFLNVLMVSATLTYAQQRQVSGKVTGADGLPIPFATIQVKGTNTGTTSDQDGNFKLNVNGSNAVLIVRSVGYVAQDIAVGGNASLTISLKNDDQNLQEVVVTALNVKRNKNELPYSAQIVAAEELNRTRDANVVTSLSGKVSGLEIRKNNTLGGSTNIVLRGAKSLTGNNQALFVVDGVPVDNSNTNSKDQRTGRVGYDYGNAAADINPDDIASVSVLKGAAATALYGSRAANGVVMITTKKGNRGLNVTVNSGVNIGKVDKSTFVKYQKDYGAGYGDYWSEEDIDGDGTVDKIVNTVDDASYGPKFDPNLLVYHWDSFYEGSPNYGKKRPYVAAANDATKFFKTAIGTNNSAVIDGSSDKGNFKLGYTKSVDQGIMPNSRIGKDLINFSSAYNLTSKLTASASVNTSLIKGQGRYGTGYDSKNLMTNFRQWWETNIDVKDQEAAYKKEMKNITWNQQYPGSLAPAYWDNPYWTRYENYENDHRTRNFGNIALNYNVTDWLNVLGRVSLDTYNEMQEERIAVGSIDVSQYQRYEHTFSEYNYDLMLNFNKNISENLTFKGILGGNVRRTKNNSILSKTNGGLLIPRLYALLNTANPMEAPTEIATLEEVDGIFGSANLGYKELLFLDLSLRRDQSSTLPKGNNSYYYPAASLGFVFSKLMPQATWLSNGKVRVNYAQVGNSAPALYTKNYYQVLTGIDGNPLASVDGTKYNPNLKSERTKSFEAGLEMSFLQNRLGFDATYYRLNTVDQIVPLPVSTATGFDYKVINAGDIQNQGIELSVFGTPVRTKDFSWNVNVNWSRNRNKVKSLPGISTLQLASFPGNITINASVGQPYGTIIGTDYVYNEKGQKLVEDGYYQISPTSNNIIGNANPDWIGGITNTLKYKDVSLSFLVDVRHGGDLFSLDMYYGLATGILPETVGKNDLGNESRAPLTNDSKSGGIIVPGVTADGKPNTTRIANEYGTYGYVSNPDKAFVYDASYVKLREVSLTYSLPASITKRMAPFKGIDFSLIGRNLWIIHKNLPYADPDDAISSGNYQGYIGGSYPSTRTFGANVRFRF</sequence>
<keyword evidence="2 8" id="KW-0813">Transport</keyword>
<evidence type="ECO:0000256" key="6">
    <source>
        <dbReference type="ARBA" id="ARBA00023136"/>
    </source>
</evidence>
<evidence type="ECO:0000256" key="2">
    <source>
        <dbReference type="ARBA" id="ARBA00022448"/>
    </source>
</evidence>
<feature type="chain" id="PRO_5011718439" evidence="9">
    <location>
        <begin position="22"/>
        <end position="1063"/>
    </location>
</feature>
<organism evidence="11 12">
    <name type="scientific">Chitinophaga filiformis</name>
    <name type="common">Myxococcus filiformis</name>
    <name type="synonym">Flexibacter filiformis</name>
    <dbReference type="NCBI Taxonomy" id="104663"/>
    <lineage>
        <taxon>Bacteria</taxon>
        <taxon>Pseudomonadati</taxon>
        <taxon>Bacteroidota</taxon>
        <taxon>Chitinophagia</taxon>
        <taxon>Chitinophagales</taxon>
        <taxon>Chitinophagaceae</taxon>
        <taxon>Chitinophaga</taxon>
    </lineage>
</organism>
<keyword evidence="6 8" id="KW-0472">Membrane</keyword>
<evidence type="ECO:0000256" key="3">
    <source>
        <dbReference type="ARBA" id="ARBA00022452"/>
    </source>
</evidence>
<dbReference type="InterPro" id="IPR036942">
    <property type="entry name" value="Beta-barrel_TonB_sf"/>
</dbReference>
<protein>
    <submittedName>
        <fullName evidence="11">TonB-linked outer membrane protein, SusC/RagA family</fullName>
    </submittedName>
</protein>
<dbReference type="Gene3D" id="2.60.40.1120">
    <property type="entry name" value="Carboxypeptidase-like, regulatory domain"/>
    <property type="match status" value="1"/>
</dbReference>
<dbReference type="GO" id="GO:0044718">
    <property type="term" value="P:siderophore transmembrane transport"/>
    <property type="evidence" value="ECO:0007669"/>
    <property type="project" value="TreeGrafter"/>
</dbReference>
<proteinExistence type="inferred from homology"/>
<dbReference type="STRING" id="104663.SAMN04488121_1053"/>
<reference evidence="12" key="1">
    <citation type="submission" date="2016-10" db="EMBL/GenBank/DDBJ databases">
        <authorList>
            <person name="Varghese N."/>
            <person name="Submissions S."/>
        </authorList>
    </citation>
    <scope>NUCLEOTIDE SEQUENCE [LARGE SCALE GENOMIC DNA]</scope>
    <source>
        <strain evidence="12">DSM 527</strain>
    </source>
</reference>
<dbReference type="RefSeq" id="WP_089834678.1">
    <property type="nucleotide sequence ID" value="NZ_FNBN01000005.1"/>
</dbReference>
<dbReference type="NCBIfam" id="TIGR04057">
    <property type="entry name" value="SusC_RagA_signa"/>
    <property type="match status" value="1"/>
</dbReference>
<dbReference type="Proteomes" id="UP000199045">
    <property type="component" value="Unassembled WGS sequence"/>
</dbReference>
<dbReference type="SUPFAM" id="SSF56935">
    <property type="entry name" value="Porins"/>
    <property type="match status" value="1"/>
</dbReference>
<keyword evidence="5 9" id="KW-0732">Signal</keyword>
<name>A0A1G7V813_CHIFI</name>
<evidence type="ECO:0000256" key="7">
    <source>
        <dbReference type="ARBA" id="ARBA00023237"/>
    </source>
</evidence>
<dbReference type="PROSITE" id="PS52016">
    <property type="entry name" value="TONB_DEPENDENT_REC_3"/>
    <property type="match status" value="1"/>
</dbReference>
<keyword evidence="4 8" id="KW-0812">Transmembrane</keyword>
<dbReference type="OrthoDB" id="9768177at2"/>
<dbReference type="NCBIfam" id="TIGR04056">
    <property type="entry name" value="OMP_RagA_SusC"/>
    <property type="match status" value="1"/>
</dbReference>
<dbReference type="GO" id="GO:0009279">
    <property type="term" value="C:cell outer membrane"/>
    <property type="evidence" value="ECO:0007669"/>
    <property type="project" value="UniProtKB-SubCell"/>
</dbReference>
<dbReference type="InterPro" id="IPR023997">
    <property type="entry name" value="TonB-dep_OMP_SusC/RagA_CS"/>
</dbReference>
<feature type="domain" description="TonB-dependent receptor plug" evidence="10">
    <location>
        <begin position="116"/>
        <end position="241"/>
    </location>
</feature>
<evidence type="ECO:0000256" key="4">
    <source>
        <dbReference type="ARBA" id="ARBA00022692"/>
    </source>
</evidence>
<accession>A0A1G7V813</accession>